<feature type="region of interest" description="Disordered" evidence="1">
    <location>
        <begin position="1"/>
        <end position="61"/>
    </location>
</feature>
<sequence length="132" mass="15165">SLRSRETSKKFISTSRTDDDRPKPPKRSSSSSIIDERRARFEQQQFDTSNDSTNNKIDRTGYSRVGALRSAFETTTVTSGSIRDDQSKPKSPITTGLTEQRRRIFEEQEQTNKGWTSTNRRSVRNNKIALDF</sequence>
<dbReference type="Proteomes" id="UP000681967">
    <property type="component" value="Unassembled WGS sequence"/>
</dbReference>
<evidence type="ECO:0000313" key="4">
    <source>
        <dbReference type="Proteomes" id="UP000681720"/>
    </source>
</evidence>
<protein>
    <submittedName>
        <fullName evidence="3">Uncharacterized protein</fullName>
    </submittedName>
</protein>
<proteinExistence type="predicted"/>
<dbReference type="EMBL" id="CAJOBJ010328759">
    <property type="protein sequence ID" value="CAF5179338.1"/>
    <property type="molecule type" value="Genomic_DNA"/>
</dbReference>
<feature type="compositionally biased region" description="Polar residues" evidence="1">
    <location>
        <begin position="42"/>
        <end position="55"/>
    </location>
</feature>
<feature type="non-terminal residue" evidence="3">
    <location>
        <position position="1"/>
    </location>
</feature>
<evidence type="ECO:0000313" key="2">
    <source>
        <dbReference type="EMBL" id="CAF5071406.1"/>
    </source>
</evidence>
<comment type="caution">
    <text evidence="3">The sequence shown here is derived from an EMBL/GenBank/DDBJ whole genome shotgun (WGS) entry which is preliminary data.</text>
</comment>
<gene>
    <name evidence="2" type="ORF">BYL167_LOCUS60653</name>
    <name evidence="3" type="ORF">GIL414_LOCUS68773</name>
</gene>
<evidence type="ECO:0000256" key="1">
    <source>
        <dbReference type="SAM" id="MobiDB-lite"/>
    </source>
</evidence>
<name>A0A8S3H976_9BILA</name>
<dbReference type="AlphaFoldDB" id="A0A8S3H976"/>
<accession>A0A8S3H976</accession>
<dbReference type="Proteomes" id="UP000681720">
    <property type="component" value="Unassembled WGS sequence"/>
</dbReference>
<organism evidence="3 4">
    <name type="scientific">Rotaria magnacalcarata</name>
    <dbReference type="NCBI Taxonomy" id="392030"/>
    <lineage>
        <taxon>Eukaryota</taxon>
        <taxon>Metazoa</taxon>
        <taxon>Spiralia</taxon>
        <taxon>Gnathifera</taxon>
        <taxon>Rotifera</taxon>
        <taxon>Eurotatoria</taxon>
        <taxon>Bdelloidea</taxon>
        <taxon>Philodinida</taxon>
        <taxon>Philodinidae</taxon>
        <taxon>Rotaria</taxon>
    </lineage>
</organism>
<dbReference type="EMBL" id="CAJOBH010230973">
    <property type="protein sequence ID" value="CAF5071406.1"/>
    <property type="molecule type" value="Genomic_DNA"/>
</dbReference>
<feature type="compositionally biased region" description="Polar residues" evidence="1">
    <location>
        <begin position="111"/>
        <end position="120"/>
    </location>
</feature>
<feature type="region of interest" description="Disordered" evidence="1">
    <location>
        <begin position="75"/>
        <end position="132"/>
    </location>
</feature>
<evidence type="ECO:0000313" key="3">
    <source>
        <dbReference type="EMBL" id="CAF5179338.1"/>
    </source>
</evidence>
<reference evidence="3" key="1">
    <citation type="submission" date="2021-02" db="EMBL/GenBank/DDBJ databases">
        <authorList>
            <person name="Nowell W R."/>
        </authorList>
    </citation>
    <scope>NUCLEOTIDE SEQUENCE</scope>
</reference>